<evidence type="ECO:0000313" key="2">
    <source>
        <dbReference type="EMBL" id="DAE31238.1"/>
    </source>
</evidence>
<proteinExistence type="predicted"/>
<dbReference type="SUPFAM" id="SSF103657">
    <property type="entry name" value="BAR/IMD domain-like"/>
    <property type="match status" value="1"/>
</dbReference>
<keyword evidence="1" id="KW-0175">Coiled coil</keyword>
<protein>
    <submittedName>
        <fullName evidence="2">Uncharacterized protein</fullName>
    </submittedName>
</protein>
<sequence>MYYMDDEDYFGPSEFDEKIEELKNELRESVKKEVKDELEKLREENKKLQGIKENFESIKEDYERKKAEYKSAMKKAGTKAARARLKALMEQFKTVMWSANWSYQYKKKCDKCDKYRKVKVTLPSGNVVDDDCKCGERKKTYQPKENLLYMLSDTSGEITGWYKEIADGYFDTVGRSAYVIVDHNKDFKELEESLWHTFFTTKEECQEFCDYMNRKEENSGYDYNLAGKLIKAREV</sequence>
<dbReference type="InterPro" id="IPR027267">
    <property type="entry name" value="AH/BAR_dom_sf"/>
</dbReference>
<evidence type="ECO:0000256" key="1">
    <source>
        <dbReference type="SAM" id="Coils"/>
    </source>
</evidence>
<accession>A0A8S5RIM1</accession>
<reference evidence="2" key="1">
    <citation type="journal article" date="2021" name="Proc. Natl. Acad. Sci. U.S.A.">
        <title>A Catalog of Tens of Thousands of Viruses from Human Metagenomes Reveals Hidden Associations with Chronic Diseases.</title>
        <authorList>
            <person name="Tisza M.J."/>
            <person name="Buck C.B."/>
        </authorList>
    </citation>
    <scope>NUCLEOTIDE SEQUENCE</scope>
    <source>
        <strain evidence="2">CtHG14</strain>
    </source>
</reference>
<name>A0A8S5RIM1_9VIRU</name>
<organism evidence="2">
    <name type="scientific">virus sp. ctHG14</name>
    <dbReference type="NCBI Taxonomy" id="2827626"/>
    <lineage>
        <taxon>Viruses</taxon>
    </lineage>
</organism>
<feature type="coiled-coil region" evidence="1">
    <location>
        <begin position="19"/>
        <end position="79"/>
    </location>
</feature>
<dbReference type="EMBL" id="BK059106">
    <property type="protein sequence ID" value="DAE31238.1"/>
    <property type="molecule type" value="Genomic_DNA"/>
</dbReference>